<dbReference type="SUPFAM" id="SSF50249">
    <property type="entry name" value="Nucleic acid-binding proteins"/>
    <property type="match status" value="1"/>
</dbReference>
<dbReference type="GO" id="GO:0019843">
    <property type="term" value="F:rRNA binding"/>
    <property type="evidence" value="ECO:0007669"/>
    <property type="project" value="UniProtKB-UniRule"/>
</dbReference>
<dbReference type="InterPro" id="IPR014722">
    <property type="entry name" value="Rib_uL2_dom2"/>
</dbReference>
<dbReference type="Gene3D" id="2.40.50.140">
    <property type="entry name" value="Nucleic acid-binding proteins"/>
    <property type="match status" value="1"/>
</dbReference>
<evidence type="ECO:0000313" key="13">
    <source>
        <dbReference type="Proteomes" id="UP000189722"/>
    </source>
</evidence>
<comment type="subunit">
    <text evidence="7">Part of the 50S ribosomal subunit. Forms a bridge to the 30S subunit in the 70S ribosome.</text>
</comment>
<feature type="region of interest" description="Disordered" evidence="8">
    <location>
        <begin position="1"/>
        <end position="22"/>
    </location>
</feature>
<dbReference type="InterPro" id="IPR002171">
    <property type="entry name" value="Ribosomal_uL2"/>
</dbReference>
<evidence type="ECO:0000256" key="1">
    <source>
        <dbReference type="ARBA" id="ARBA00005636"/>
    </source>
</evidence>
<comment type="caution">
    <text evidence="12">The sequence shown here is derived from an EMBL/GenBank/DDBJ whole genome shotgun (WGS) entry which is preliminary data.</text>
</comment>
<keyword evidence="4 7" id="KW-0689">Ribosomal protein</keyword>
<dbReference type="SUPFAM" id="SSF50104">
    <property type="entry name" value="Translation proteins SH3-like domain"/>
    <property type="match status" value="1"/>
</dbReference>
<evidence type="ECO:0000256" key="8">
    <source>
        <dbReference type="SAM" id="MobiDB-lite"/>
    </source>
</evidence>
<dbReference type="InterPro" id="IPR008991">
    <property type="entry name" value="Translation_prot_SH3-like_sf"/>
</dbReference>
<feature type="compositionally biased region" description="Polar residues" evidence="8">
    <location>
        <begin position="8"/>
        <end position="22"/>
    </location>
</feature>
<comment type="similarity">
    <text evidence="1 7">Belongs to the universal ribosomal protein uL2 family.</text>
</comment>
<evidence type="ECO:0000313" key="14">
    <source>
        <dbReference type="Proteomes" id="UP001383392"/>
    </source>
</evidence>
<name>A0A1S9M385_9MOLU</name>
<keyword evidence="2 7" id="KW-0699">rRNA-binding</keyword>
<dbReference type="PROSITE" id="PS00467">
    <property type="entry name" value="RIBOSOMAL_L2"/>
    <property type="match status" value="1"/>
</dbReference>
<dbReference type="GO" id="GO:0015934">
    <property type="term" value="C:large ribosomal subunit"/>
    <property type="evidence" value="ECO:0007669"/>
    <property type="project" value="InterPro"/>
</dbReference>
<dbReference type="Proteomes" id="UP000189722">
    <property type="component" value="Unassembled WGS sequence"/>
</dbReference>
<dbReference type="Pfam" id="PF03947">
    <property type="entry name" value="Ribosomal_L2_C"/>
    <property type="match status" value="1"/>
</dbReference>
<dbReference type="SMART" id="SM01382">
    <property type="entry name" value="Ribosomal_L2_C"/>
    <property type="match status" value="1"/>
</dbReference>
<reference evidence="11 14" key="2">
    <citation type="journal article" date="2023" name="Int. J. Syst. Evol. Microbiol.">
        <title>The observation of taxonomic boundaries for the 16SrII and 16SrXXV phytoplasmas using genome-based delimitation.</title>
        <authorList>
            <person name="Rodrigues Jardim B."/>
            <person name="Tran-Nguyen L.T.T."/>
            <person name="Gambley C."/>
            <person name="Al-Sadi A.M."/>
            <person name="Al-Subhi A.M."/>
            <person name="Foissac X."/>
            <person name="Salar P."/>
            <person name="Cai H."/>
            <person name="Yang J.Y."/>
            <person name="Davis R."/>
            <person name="Jones L."/>
            <person name="Rodoni B."/>
            <person name="Constable F.E."/>
        </authorList>
    </citation>
    <scope>NUCLEOTIDE SEQUENCE [LARGE SCALE GENOMIC DNA]</scope>
    <source>
        <strain evidence="11">BAWM-OMN-P75</strain>
    </source>
</reference>
<dbReference type="Gene3D" id="2.30.30.30">
    <property type="match status" value="1"/>
</dbReference>
<dbReference type="FunFam" id="4.10.950.10:FF:000001">
    <property type="entry name" value="50S ribosomal protein L2"/>
    <property type="match status" value="1"/>
</dbReference>
<evidence type="ECO:0000256" key="3">
    <source>
        <dbReference type="ARBA" id="ARBA00022884"/>
    </source>
</evidence>
<evidence type="ECO:0000259" key="9">
    <source>
        <dbReference type="SMART" id="SM01382"/>
    </source>
</evidence>
<evidence type="ECO:0000256" key="4">
    <source>
        <dbReference type="ARBA" id="ARBA00022980"/>
    </source>
</evidence>
<evidence type="ECO:0000256" key="2">
    <source>
        <dbReference type="ARBA" id="ARBA00022730"/>
    </source>
</evidence>
<evidence type="ECO:0000256" key="7">
    <source>
        <dbReference type="HAMAP-Rule" id="MF_01320"/>
    </source>
</evidence>
<feature type="compositionally biased region" description="Basic residues" evidence="8">
    <location>
        <begin position="258"/>
        <end position="276"/>
    </location>
</feature>
<dbReference type="OrthoDB" id="9778722at2"/>
<dbReference type="Pfam" id="PF00181">
    <property type="entry name" value="Ribosomal_L2_N"/>
    <property type="match status" value="1"/>
</dbReference>
<evidence type="ECO:0000313" key="11">
    <source>
        <dbReference type="EMBL" id="MEK0308929.1"/>
    </source>
</evidence>
<sequence>MSIKKYKPTSNGHRNMQLQSFSELTTSKPEKKLLFFKNNTGGRNNRGVITVRGHGGGAKQKIRLIDFKRDKDGILGKVATIEYDPKRNAYISLIHYRDGEKRYILSLKGLNVGSYVSSGLGSEIKVGNVLPLKNLPIGSVVSNVELKPGKGGQLARGAGSCATIVSREDKYVVLTLPSGEIRKVLATCRATIGAIGNDTYKLIRNGKAGRSRYLNKRPKVRGTAMNPNDHAHGGGEGRSPIGYVSSRSYTGKPDRGIKTRKKNKKSTSLILKRRKK</sequence>
<dbReference type="GO" id="GO:0003735">
    <property type="term" value="F:structural constituent of ribosome"/>
    <property type="evidence" value="ECO:0007669"/>
    <property type="project" value="InterPro"/>
</dbReference>
<dbReference type="HAMAP" id="MF_01320_B">
    <property type="entry name" value="Ribosomal_uL2_B"/>
    <property type="match status" value="1"/>
</dbReference>
<evidence type="ECO:0000256" key="6">
    <source>
        <dbReference type="ARBA" id="ARBA00035242"/>
    </source>
</evidence>
<comment type="function">
    <text evidence="7">One of the primary rRNA binding proteins. Required for association of the 30S and 50S subunits to form the 70S ribosome, for tRNA binding and peptide bond formation. It has been suggested to have peptidyltransferase activity; this is somewhat controversial. Makes several contacts with the 16S rRNA in the 70S ribosome.</text>
</comment>
<dbReference type="GO" id="GO:0002181">
    <property type="term" value="P:cytoplasmic translation"/>
    <property type="evidence" value="ECO:0007669"/>
    <property type="project" value="TreeGrafter"/>
</dbReference>
<keyword evidence="3 7" id="KW-0694">RNA-binding</keyword>
<keyword evidence="5 7" id="KW-0687">Ribonucleoprotein</keyword>
<dbReference type="SMART" id="SM01383">
    <property type="entry name" value="Ribosomal_L2"/>
    <property type="match status" value="1"/>
</dbReference>
<dbReference type="AlphaFoldDB" id="A0A1S9M385"/>
<dbReference type="PANTHER" id="PTHR13691:SF5">
    <property type="entry name" value="LARGE RIBOSOMAL SUBUNIT PROTEIN UL2M"/>
    <property type="match status" value="1"/>
</dbReference>
<dbReference type="InterPro" id="IPR005880">
    <property type="entry name" value="Ribosomal_uL2_bac/org-type"/>
</dbReference>
<dbReference type="Gene3D" id="4.10.950.10">
    <property type="entry name" value="Ribosomal protein L2, domain 3"/>
    <property type="match status" value="1"/>
</dbReference>
<feature type="compositionally biased region" description="Basic residues" evidence="8">
    <location>
        <begin position="211"/>
        <end position="220"/>
    </location>
</feature>
<feature type="domain" description="Large ribosomal subunit protein uL2 RNA-binding" evidence="10">
    <location>
        <begin position="42"/>
        <end position="118"/>
    </location>
</feature>
<dbReference type="EMBL" id="JAOSJG010000002">
    <property type="protein sequence ID" value="MEK0308929.1"/>
    <property type="molecule type" value="Genomic_DNA"/>
</dbReference>
<dbReference type="EMBL" id="MWKN01000015">
    <property type="protein sequence ID" value="OOP59757.1"/>
    <property type="molecule type" value="Genomic_DNA"/>
</dbReference>
<dbReference type="GO" id="GO:0016740">
    <property type="term" value="F:transferase activity"/>
    <property type="evidence" value="ECO:0007669"/>
    <property type="project" value="InterPro"/>
</dbReference>
<dbReference type="InterPro" id="IPR012340">
    <property type="entry name" value="NA-bd_OB-fold"/>
</dbReference>
<dbReference type="InterPro" id="IPR022666">
    <property type="entry name" value="Ribosomal_uL2_RNA-bd_dom"/>
</dbReference>
<dbReference type="STRING" id="180978.B2G44_00435"/>
<proteinExistence type="inferred from homology"/>
<dbReference type="FunFam" id="2.40.50.140:FF:000003">
    <property type="entry name" value="50S ribosomal protein L2"/>
    <property type="match status" value="1"/>
</dbReference>
<evidence type="ECO:0000259" key="10">
    <source>
        <dbReference type="SMART" id="SM01383"/>
    </source>
</evidence>
<dbReference type="RefSeq" id="WP_078122897.1">
    <property type="nucleotide sequence ID" value="NZ_JAOSJG010000002.1"/>
</dbReference>
<protein>
    <recommendedName>
        <fullName evidence="6 7">Large ribosomal subunit protein uL2</fullName>
    </recommendedName>
</protein>
<dbReference type="Proteomes" id="UP001383392">
    <property type="component" value="Unassembled WGS sequence"/>
</dbReference>
<dbReference type="InterPro" id="IPR022671">
    <property type="entry name" value="Ribosomal_uL2_CS"/>
</dbReference>
<evidence type="ECO:0000256" key="5">
    <source>
        <dbReference type="ARBA" id="ARBA00023274"/>
    </source>
</evidence>
<accession>A0A1S9M385</accession>
<feature type="region of interest" description="Disordered" evidence="8">
    <location>
        <begin position="211"/>
        <end position="276"/>
    </location>
</feature>
<evidence type="ECO:0000313" key="12">
    <source>
        <dbReference type="EMBL" id="OOP59757.1"/>
    </source>
</evidence>
<reference evidence="12 13" key="1">
    <citation type="submission" date="2017-02" db="EMBL/GenBank/DDBJ databases">
        <title>A draft genome of 'Candidatus Phytoplasma aurantifolia' the agent of the witches-broom disease of lime.</title>
        <authorList>
            <person name="Foissac X."/>
            <person name="Carle P."/>
        </authorList>
    </citation>
    <scope>NUCLEOTIDE SEQUENCE [LARGE SCALE GENOMIC DNA]</scope>
    <source>
        <strain evidence="12 13">WBDL</strain>
    </source>
</reference>
<feature type="domain" description="Large ribosomal subunit protein uL2 C-terminal" evidence="9">
    <location>
        <begin position="124"/>
        <end position="253"/>
    </location>
</feature>
<gene>
    <name evidence="7 11" type="primary">rplB</name>
    <name evidence="12" type="ORF">B2G44_00435</name>
    <name evidence="11" type="ORF">OC712_00285</name>
</gene>
<dbReference type="InterPro" id="IPR022669">
    <property type="entry name" value="Ribosomal_uL2_C"/>
</dbReference>
<dbReference type="FunFam" id="2.30.30.30:FF:000001">
    <property type="entry name" value="50S ribosomal protein L2"/>
    <property type="match status" value="1"/>
</dbReference>
<keyword evidence="14" id="KW-1185">Reference proteome</keyword>
<dbReference type="PIRSF" id="PIRSF002158">
    <property type="entry name" value="Ribosomal_L2"/>
    <property type="match status" value="1"/>
</dbReference>
<dbReference type="InterPro" id="IPR014726">
    <property type="entry name" value="Ribosomal_uL2_dom3"/>
</dbReference>
<organism evidence="12 13">
    <name type="scientific">Candidatus Phytoplasma citri</name>
    <dbReference type="NCBI Taxonomy" id="180978"/>
    <lineage>
        <taxon>Bacteria</taxon>
        <taxon>Bacillati</taxon>
        <taxon>Mycoplasmatota</taxon>
        <taxon>Mollicutes</taxon>
        <taxon>Acholeplasmatales</taxon>
        <taxon>Acholeplasmataceae</taxon>
        <taxon>Candidatus Phytoplasma</taxon>
        <taxon>16SrII (Peanut WB group)</taxon>
    </lineage>
</organism>
<dbReference type="PANTHER" id="PTHR13691">
    <property type="entry name" value="RIBOSOMAL PROTEIN L2"/>
    <property type="match status" value="1"/>
</dbReference>
<dbReference type="NCBIfam" id="TIGR01171">
    <property type="entry name" value="rplB_bact"/>
    <property type="match status" value="1"/>
</dbReference>